<protein>
    <submittedName>
        <fullName evidence="3">Zn-dependent peptidase ImmA (M78 family)</fullName>
    </submittedName>
</protein>
<dbReference type="Gene3D" id="1.10.260.40">
    <property type="entry name" value="lambda repressor-like DNA-binding domains"/>
    <property type="match status" value="1"/>
</dbReference>
<evidence type="ECO:0000313" key="4">
    <source>
        <dbReference type="Proteomes" id="UP000295830"/>
    </source>
</evidence>
<evidence type="ECO:0000313" key="3">
    <source>
        <dbReference type="EMBL" id="TDT44441.1"/>
    </source>
</evidence>
<evidence type="ECO:0000256" key="1">
    <source>
        <dbReference type="ARBA" id="ARBA00007227"/>
    </source>
</evidence>
<dbReference type="InterPro" id="IPR052345">
    <property type="entry name" value="Rad_response_metalloprotease"/>
</dbReference>
<dbReference type="OrthoDB" id="9794834at2"/>
<name>A0A4R7K0X2_9GAMM</name>
<dbReference type="Proteomes" id="UP000295830">
    <property type="component" value="Unassembled WGS sequence"/>
</dbReference>
<feature type="domain" description="HTH cro/C1-type" evidence="2">
    <location>
        <begin position="6"/>
        <end position="60"/>
    </location>
</feature>
<dbReference type="EMBL" id="SOAX01000001">
    <property type="protein sequence ID" value="TDT44441.1"/>
    <property type="molecule type" value="Genomic_DNA"/>
</dbReference>
<sequence>MIGERLQRARKAAGLSMDALARQAGVSATMISKYEKDRSMPNSGVLMALAKALGVRSEYFFRPVKVSLEGVEYRKRSSAPASLLKRIEADVLDQAERWQMLADLWPNFPLPDFRLPEFLPDRIGTLDEIEDVADRVRDAWNLGRNPIPDLIDELEGRGILVILTEVDDLAKFDGLQATVAGKPFIVVSSHWPGDRQRFTLAHELGHLILNERLDASVDEEKACDRFASSFLLPACSLRQQLGEHRRNLEVRELLLLKHEYGLSMGACLYRAGDLGIISASRRGQLFKLFSQKGWRKHEPGEPYPQEESHLFAQMVYRALGEGIIGESKAAELLKKPLMTFHRERKLAS</sequence>
<dbReference type="AlphaFoldDB" id="A0A4R7K0X2"/>
<dbReference type="Gene3D" id="1.10.10.2910">
    <property type="match status" value="1"/>
</dbReference>
<dbReference type="InterPro" id="IPR010359">
    <property type="entry name" value="IrrE_HExxH"/>
</dbReference>
<evidence type="ECO:0000259" key="2">
    <source>
        <dbReference type="PROSITE" id="PS50943"/>
    </source>
</evidence>
<dbReference type="RefSeq" id="WP_133734822.1">
    <property type="nucleotide sequence ID" value="NZ_SOAX01000001.1"/>
</dbReference>
<comment type="caution">
    <text evidence="3">The sequence shown here is derived from an EMBL/GenBank/DDBJ whole genome shotgun (WGS) entry which is preliminary data.</text>
</comment>
<gene>
    <name evidence="3" type="ORF">DES49_0545</name>
</gene>
<dbReference type="PANTHER" id="PTHR43236:SF1">
    <property type="entry name" value="BLL7220 PROTEIN"/>
    <property type="match status" value="1"/>
</dbReference>
<reference evidence="3 4" key="1">
    <citation type="submission" date="2019-03" db="EMBL/GenBank/DDBJ databases">
        <title>Genomic Encyclopedia of Type Strains, Phase IV (KMG-IV): sequencing the most valuable type-strain genomes for metagenomic binning, comparative biology and taxonomic classification.</title>
        <authorList>
            <person name="Goeker M."/>
        </authorList>
    </citation>
    <scope>NUCLEOTIDE SEQUENCE [LARGE SCALE GENOMIC DNA]</scope>
    <source>
        <strain evidence="3 4">DSM 15505</strain>
    </source>
</reference>
<dbReference type="CDD" id="cd00093">
    <property type="entry name" value="HTH_XRE"/>
    <property type="match status" value="1"/>
</dbReference>
<proteinExistence type="inferred from homology"/>
<dbReference type="Pfam" id="PF01381">
    <property type="entry name" value="HTH_3"/>
    <property type="match status" value="1"/>
</dbReference>
<dbReference type="Pfam" id="PF06114">
    <property type="entry name" value="Peptidase_M78"/>
    <property type="match status" value="1"/>
</dbReference>
<dbReference type="PROSITE" id="PS50943">
    <property type="entry name" value="HTH_CROC1"/>
    <property type="match status" value="1"/>
</dbReference>
<organism evidence="3 4">
    <name type="scientific">Halospina denitrificans</name>
    <dbReference type="NCBI Taxonomy" id="332522"/>
    <lineage>
        <taxon>Bacteria</taxon>
        <taxon>Pseudomonadati</taxon>
        <taxon>Pseudomonadota</taxon>
        <taxon>Gammaproteobacteria</taxon>
        <taxon>Halospina</taxon>
    </lineage>
</organism>
<dbReference type="SUPFAM" id="SSF47413">
    <property type="entry name" value="lambda repressor-like DNA-binding domains"/>
    <property type="match status" value="1"/>
</dbReference>
<dbReference type="InterPro" id="IPR010982">
    <property type="entry name" value="Lambda_DNA-bd_dom_sf"/>
</dbReference>
<dbReference type="PANTHER" id="PTHR43236">
    <property type="entry name" value="ANTITOXIN HIGA1"/>
    <property type="match status" value="1"/>
</dbReference>
<accession>A0A4R7K0X2</accession>
<comment type="similarity">
    <text evidence="1">Belongs to the short-chain fatty acyl-CoA assimilation regulator (ScfR) family.</text>
</comment>
<dbReference type="GO" id="GO:0003677">
    <property type="term" value="F:DNA binding"/>
    <property type="evidence" value="ECO:0007669"/>
    <property type="project" value="InterPro"/>
</dbReference>
<dbReference type="SMART" id="SM00530">
    <property type="entry name" value="HTH_XRE"/>
    <property type="match status" value="1"/>
</dbReference>
<dbReference type="InterPro" id="IPR001387">
    <property type="entry name" value="Cro/C1-type_HTH"/>
</dbReference>
<keyword evidence="4" id="KW-1185">Reference proteome</keyword>